<sequence length="90" mass="10430">MQHFQQSLQVGLLQTLMIGMLVLSVFVSVSGYQKEDPMVVGMKGHNPPHDKHKQPVKVKQQHHQRFRHSFDVFYSSKREVPNASDPLHNR</sequence>
<keyword evidence="2" id="KW-1133">Transmembrane helix</keyword>
<keyword evidence="4" id="KW-1185">Reference proteome</keyword>
<feature type="region of interest" description="Disordered" evidence="1">
    <location>
        <begin position="38"/>
        <end position="61"/>
    </location>
</feature>
<organism evidence="3 4">
    <name type="scientific">Gossypium stocksii</name>
    <dbReference type="NCBI Taxonomy" id="47602"/>
    <lineage>
        <taxon>Eukaryota</taxon>
        <taxon>Viridiplantae</taxon>
        <taxon>Streptophyta</taxon>
        <taxon>Embryophyta</taxon>
        <taxon>Tracheophyta</taxon>
        <taxon>Spermatophyta</taxon>
        <taxon>Magnoliopsida</taxon>
        <taxon>eudicotyledons</taxon>
        <taxon>Gunneridae</taxon>
        <taxon>Pentapetalae</taxon>
        <taxon>rosids</taxon>
        <taxon>malvids</taxon>
        <taxon>Malvales</taxon>
        <taxon>Malvaceae</taxon>
        <taxon>Malvoideae</taxon>
        <taxon>Gossypium</taxon>
    </lineage>
</organism>
<proteinExistence type="predicted"/>
<name>A0A9D3V0A0_9ROSI</name>
<reference evidence="3 4" key="1">
    <citation type="journal article" date="2021" name="Plant Biotechnol. J.">
        <title>Multi-omics assisted identification of the key and species-specific regulatory components of drought-tolerant mechanisms in Gossypium stocksii.</title>
        <authorList>
            <person name="Yu D."/>
            <person name="Ke L."/>
            <person name="Zhang D."/>
            <person name="Wu Y."/>
            <person name="Sun Y."/>
            <person name="Mei J."/>
            <person name="Sun J."/>
            <person name="Sun Y."/>
        </authorList>
    </citation>
    <scope>NUCLEOTIDE SEQUENCE [LARGE SCALE GENOMIC DNA]</scope>
    <source>
        <strain evidence="4">cv. E1</strain>
        <tissue evidence="3">Leaf</tissue>
    </source>
</reference>
<protein>
    <submittedName>
        <fullName evidence="3">Uncharacterized protein</fullName>
    </submittedName>
</protein>
<comment type="caution">
    <text evidence="3">The sequence shown here is derived from an EMBL/GenBank/DDBJ whole genome shotgun (WGS) entry which is preliminary data.</text>
</comment>
<evidence type="ECO:0000256" key="2">
    <source>
        <dbReference type="SAM" id="Phobius"/>
    </source>
</evidence>
<gene>
    <name evidence="3" type="ORF">J1N35_030542</name>
</gene>
<dbReference type="EMBL" id="JAIQCV010000009">
    <property type="protein sequence ID" value="KAH1065555.1"/>
    <property type="molecule type" value="Genomic_DNA"/>
</dbReference>
<feature type="compositionally biased region" description="Basic residues" evidence="1">
    <location>
        <begin position="50"/>
        <end position="61"/>
    </location>
</feature>
<feature type="transmembrane region" description="Helical" evidence="2">
    <location>
        <begin position="12"/>
        <end position="32"/>
    </location>
</feature>
<dbReference type="AlphaFoldDB" id="A0A9D3V0A0"/>
<keyword evidence="2" id="KW-0472">Membrane</keyword>
<keyword evidence="2" id="KW-0812">Transmembrane</keyword>
<dbReference type="Proteomes" id="UP000828251">
    <property type="component" value="Unassembled WGS sequence"/>
</dbReference>
<dbReference type="PANTHER" id="PTHR34277:SF1">
    <property type="entry name" value="CLAVATA3_ESR (CLE) GENE FAMILY MEMBER MTCLE20"/>
    <property type="match status" value="1"/>
</dbReference>
<dbReference type="PANTHER" id="PTHR34277">
    <property type="entry name" value="CLAVATA3/ESR (CLE)-RELATED PROTEIN 26"/>
    <property type="match status" value="1"/>
</dbReference>
<accession>A0A9D3V0A0</accession>
<dbReference type="InterPro" id="IPR039316">
    <property type="entry name" value="CLE25/26"/>
</dbReference>
<evidence type="ECO:0000313" key="3">
    <source>
        <dbReference type="EMBL" id="KAH1065555.1"/>
    </source>
</evidence>
<evidence type="ECO:0000313" key="4">
    <source>
        <dbReference type="Proteomes" id="UP000828251"/>
    </source>
</evidence>
<evidence type="ECO:0000256" key="1">
    <source>
        <dbReference type="SAM" id="MobiDB-lite"/>
    </source>
</evidence>
<dbReference type="OrthoDB" id="852014at2759"/>